<evidence type="ECO:0000256" key="6">
    <source>
        <dbReference type="ARBA" id="ARBA00023136"/>
    </source>
</evidence>
<evidence type="ECO:0000313" key="9">
    <source>
        <dbReference type="EMBL" id="BAP84923.1"/>
    </source>
</evidence>
<organism evidence="9 10">
    <name type="scientific">Paucilactobacillus hokkaidonensis JCM 18461</name>
    <dbReference type="NCBI Taxonomy" id="1291742"/>
    <lineage>
        <taxon>Bacteria</taxon>
        <taxon>Bacillati</taxon>
        <taxon>Bacillota</taxon>
        <taxon>Bacilli</taxon>
        <taxon>Lactobacillales</taxon>
        <taxon>Lactobacillaceae</taxon>
        <taxon>Paucilactobacillus</taxon>
    </lineage>
</organism>
<accession>A0A0A1GVN8</accession>
<evidence type="ECO:0000256" key="4">
    <source>
        <dbReference type="ARBA" id="ARBA00022692"/>
    </source>
</evidence>
<dbReference type="HOGENOM" id="CLU_047714_1_2_9"/>
<comment type="subcellular location">
    <subcellularLocation>
        <location evidence="1">Cell membrane</location>
        <topology evidence="1">Multi-pass membrane protein</topology>
    </subcellularLocation>
</comment>
<evidence type="ECO:0000256" key="2">
    <source>
        <dbReference type="ARBA" id="ARBA00007400"/>
    </source>
</evidence>
<feature type="transmembrane region" description="Helical" evidence="7">
    <location>
        <begin position="53"/>
        <end position="75"/>
    </location>
</feature>
<dbReference type="GO" id="GO:0016413">
    <property type="term" value="F:O-acetyltransferase activity"/>
    <property type="evidence" value="ECO:0007669"/>
    <property type="project" value="TreeGrafter"/>
</dbReference>
<feature type="transmembrane region" description="Helical" evidence="7">
    <location>
        <begin position="203"/>
        <end position="222"/>
    </location>
</feature>
<dbReference type="PANTHER" id="PTHR40074:SF2">
    <property type="entry name" value="O-ACETYLTRANSFERASE WECH"/>
    <property type="match status" value="1"/>
</dbReference>
<keyword evidence="9" id="KW-0012">Acyltransferase</keyword>
<dbReference type="GO" id="GO:0005886">
    <property type="term" value="C:plasma membrane"/>
    <property type="evidence" value="ECO:0007669"/>
    <property type="project" value="UniProtKB-SubCell"/>
</dbReference>
<dbReference type="KEGG" id="lho:LOOC260_103490"/>
<comment type="similarity">
    <text evidence="2">Belongs to the acyltransferase 3 family.</text>
</comment>
<feature type="transmembrane region" description="Helical" evidence="7">
    <location>
        <begin position="271"/>
        <end position="290"/>
    </location>
</feature>
<dbReference type="InterPro" id="IPR002656">
    <property type="entry name" value="Acyl_transf_3_dom"/>
</dbReference>
<dbReference type="PANTHER" id="PTHR40074">
    <property type="entry name" value="O-ACETYLTRANSFERASE WECH"/>
    <property type="match status" value="1"/>
</dbReference>
<gene>
    <name evidence="9" type="ORF">LOOC260_103490</name>
</gene>
<sequence length="383" mass="45079">MSNTNTRRPYLLEIDVMRIILILGVLLTHTQSTMSNATDVNSVSRAVFSYTHLMLHFTRMGFVFITGLVLMWRYYQRPFNWFLFWKRRYVRIGIPYIFWISIYLIGIMLIKQQSLSSFWPQWLDTIMHGSQFYMYYLFMIAQLYLVFPIFRWLFEQFEQQHQLILLLSLVLQLLLVATIKYGHPTNGEHPLLGVIFWHYGTDPLMYQLYFVLGAYSAVHYQSVTRLIDQFGRQLSAIAVGLSVMSIGLYWFDLQILHLNHHQAESIHQPFMVIMDVAMILMVWYVGRCYVDWQADKKHNLGLHYSGQLVFGIYLMQTIMLTILAGMLRLINWPSWVYLFLTPITFCSVFGGTYLLVAMVSRSTILRPLVGLKLTNDEGKLKSY</sequence>
<feature type="transmembrane region" description="Helical" evidence="7">
    <location>
        <begin position="336"/>
        <end position="356"/>
    </location>
</feature>
<dbReference type="Proteomes" id="UP000031620">
    <property type="component" value="Chromosome"/>
</dbReference>
<feature type="domain" description="Acyltransferase 3" evidence="8">
    <location>
        <begin position="13"/>
        <end position="350"/>
    </location>
</feature>
<evidence type="ECO:0000256" key="1">
    <source>
        <dbReference type="ARBA" id="ARBA00004651"/>
    </source>
</evidence>
<evidence type="ECO:0000256" key="7">
    <source>
        <dbReference type="SAM" id="Phobius"/>
    </source>
</evidence>
<feature type="transmembrane region" description="Helical" evidence="7">
    <location>
        <begin position="234"/>
        <end position="251"/>
    </location>
</feature>
<keyword evidence="3" id="KW-1003">Cell membrane</keyword>
<evidence type="ECO:0000256" key="3">
    <source>
        <dbReference type="ARBA" id="ARBA00022475"/>
    </source>
</evidence>
<keyword evidence="5 7" id="KW-1133">Transmembrane helix</keyword>
<feature type="transmembrane region" description="Helical" evidence="7">
    <location>
        <begin position="96"/>
        <end position="113"/>
    </location>
</feature>
<dbReference type="STRING" id="1291742.LOOC260_103490"/>
<keyword evidence="4 7" id="KW-0812">Transmembrane</keyword>
<name>A0A0A1GVN8_9LACO</name>
<keyword evidence="9" id="KW-0808">Transferase</keyword>
<reference evidence="9 10" key="1">
    <citation type="submission" date="2014-11" db="EMBL/GenBank/DDBJ databases">
        <title>Complete genome sequence and analysis of Lactobacillus hokkaidonensis LOOC260T.</title>
        <authorList>
            <person name="Tanizawa Y."/>
            <person name="Tohno M."/>
            <person name="Kaminuma E."/>
            <person name="Nakamura Y."/>
            <person name="Arita M."/>
        </authorList>
    </citation>
    <scope>NUCLEOTIDE SEQUENCE [LARGE SCALE GENOMIC DNA]</scope>
    <source>
        <strain evidence="9 10">LOOC260</strain>
    </source>
</reference>
<evidence type="ECO:0000256" key="5">
    <source>
        <dbReference type="ARBA" id="ARBA00022989"/>
    </source>
</evidence>
<dbReference type="GO" id="GO:0009246">
    <property type="term" value="P:enterobacterial common antigen biosynthetic process"/>
    <property type="evidence" value="ECO:0007669"/>
    <property type="project" value="TreeGrafter"/>
</dbReference>
<dbReference type="Pfam" id="PF01757">
    <property type="entry name" value="Acyl_transf_3"/>
    <property type="match status" value="1"/>
</dbReference>
<feature type="transmembrane region" description="Helical" evidence="7">
    <location>
        <begin position="133"/>
        <end position="154"/>
    </location>
</feature>
<dbReference type="EMBL" id="AP014680">
    <property type="protein sequence ID" value="BAP84923.1"/>
    <property type="molecule type" value="Genomic_DNA"/>
</dbReference>
<feature type="transmembrane region" description="Helical" evidence="7">
    <location>
        <begin position="310"/>
        <end position="330"/>
    </location>
</feature>
<proteinExistence type="inferred from homology"/>
<protein>
    <submittedName>
        <fullName evidence="9">Acyltransferase</fullName>
    </submittedName>
</protein>
<evidence type="ECO:0000259" key="8">
    <source>
        <dbReference type="Pfam" id="PF01757"/>
    </source>
</evidence>
<evidence type="ECO:0000313" key="10">
    <source>
        <dbReference type="Proteomes" id="UP000031620"/>
    </source>
</evidence>
<dbReference type="RefSeq" id="WP_052467247.1">
    <property type="nucleotide sequence ID" value="NZ_AP014680.1"/>
</dbReference>
<feature type="transmembrane region" description="Helical" evidence="7">
    <location>
        <begin position="163"/>
        <end position="183"/>
    </location>
</feature>
<dbReference type="AlphaFoldDB" id="A0A0A1GVN8"/>
<keyword evidence="6 7" id="KW-0472">Membrane</keyword>